<keyword evidence="4" id="KW-1185">Reference proteome</keyword>
<dbReference type="InterPro" id="IPR002634">
    <property type="entry name" value="BolA"/>
</dbReference>
<reference evidence="3" key="1">
    <citation type="journal article" date="2022" name="Front. Microbiol.">
        <title>Genome-based taxonomic rearrangement of Oceanobacter-related bacteria including the description of Thalassolituus hydrocarbonoclasticus sp. nov. and Thalassolituus pacificus sp. nov. and emended description of the genus Thalassolituus.</title>
        <authorList>
            <person name="Dong C."/>
            <person name="Wei L."/>
            <person name="Wang J."/>
            <person name="Lai Q."/>
            <person name="Huang Z."/>
            <person name="Shao Z."/>
        </authorList>
    </citation>
    <scope>NUCLEOTIDE SEQUENCE</scope>
    <source>
        <strain evidence="3">59MF3M-4</strain>
    </source>
</reference>
<dbReference type="AlphaFoldDB" id="A0A9X2WFT7"/>
<accession>A0A9X2WFT7</accession>
<dbReference type="PIRSF" id="PIRSF003113">
    <property type="entry name" value="BolA"/>
    <property type="match status" value="1"/>
</dbReference>
<dbReference type="Pfam" id="PF01722">
    <property type="entry name" value="BolA"/>
    <property type="match status" value="1"/>
</dbReference>
<name>A0A9X2WFT7_9GAMM</name>
<comment type="similarity">
    <text evidence="1 2">Belongs to the BolA/IbaG family.</text>
</comment>
<gene>
    <name evidence="3" type="ORF">NYR02_10685</name>
</gene>
<dbReference type="SUPFAM" id="SSF82657">
    <property type="entry name" value="BolA-like"/>
    <property type="match status" value="1"/>
</dbReference>
<dbReference type="GO" id="GO:0005829">
    <property type="term" value="C:cytosol"/>
    <property type="evidence" value="ECO:0007669"/>
    <property type="project" value="TreeGrafter"/>
</dbReference>
<dbReference type="InterPro" id="IPR050961">
    <property type="entry name" value="BolA/IbaG_stress_morph_reg"/>
</dbReference>
<dbReference type="PANTHER" id="PTHR46229">
    <property type="entry name" value="BOLA TRANSCRIPTION REGULATOR"/>
    <property type="match status" value="1"/>
</dbReference>
<organism evidence="3 4">
    <name type="scientific">Thalassolituus pacificus</name>
    <dbReference type="NCBI Taxonomy" id="2975440"/>
    <lineage>
        <taxon>Bacteria</taxon>
        <taxon>Pseudomonadati</taxon>
        <taxon>Pseudomonadota</taxon>
        <taxon>Gammaproteobacteria</taxon>
        <taxon>Oceanospirillales</taxon>
        <taxon>Oceanospirillaceae</taxon>
        <taxon>Thalassolituus</taxon>
    </lineage>
</organism>
<dbReference type="PANTHER" id="PTHR46229:SF2">
    <property type="entry name" value="BOLA-LIKE PROTEIN 1"/>
    <property type="match status" value="1"/>
</dbReference>
<reference evidence="3" key="2">
    <citation type="submission" date="2022-08" db="EMBL/GenBank/DDBJ databases">
        <authorList>
            <person name="Dong C."/>
        </authorList>
    </citation>
    <scope>NUCLEOTIDE SEQUENCE</scope>
    <source>
        <strain evidence="3">59MF3M-4</strain>
    </source>
</reference>
<sequence>MNIAESIASKLAVLSPSHLDIVNESHMHAGPATDSHFKLVVVSDAFNGKRPVARHQQVYQLLAEELSGPVHALALHLYSPQEWLEATVPPSPQCQGGH</sequence>
<proteinExistence type="inferred from homology"/>
<evidence type="ECO:0000256" key="2">
    <source>
        <dbReference type="RuleBase" id="RU003860"/>
    </source>
</evidence>
<evidence type="ECO:0000313" key="4">
    <source>
        <dbReference type="Proteomes" id="UP001147830"/>
    </source>
</evidence>
<comment type="caution">
    <text evidence="3">The sequence shown here is derived from an EMBL/GenBank/DDBJ whole genome shotgun (WGS) entry which is preliminary data.</text>
</comment>
<dbReference type="Proteomes" id="UP001147830">
    <property type="component" value="Unassembled WGS sequence"/>
</dbReference>
<dbReference type="EMBL" id="JAOANI010000019">
    <property type="protein sequence ID" value="MCT7359489.1"/>
    <property type="molecule type" value="Genomic_DNA"/>
</dbReference>
<dbReference type="GO" id="GO:0006351">
    <property type="term" value="P:DNA-templated transcription"/>
    <property type="evidence" value="ECO:0007669"/>
    <property type="project" value="TreeGrafter"/>
</dbReference>
<evidence type="ECO:0000256" key="1">
    <source>
        <dbReference type="ARBA" id="ARBA00005578"/>
    </source>
</evidence>
<dbReference type="Gene3D" id="3.30.300.90">
    <property type="entry name" value="BolA-like"/>
    <property type="match status" value="1"/>
</dbReference>
<dbReference type="RefSeq" id="WP_260976358.1">
    <property type="nucleotide sequence ID" value="NZ_JAOANI010000019.1"/>
</dbReference>
<dbReference type="InterPro" id="IPR036065">
    <property type="entry name" value="BolA-like_sf"/>
</dbReference>
<evidence type="ECO:0000313" key="3">
    <source>
        <dbReference type="EMBL" id="MCT7359489.1"/>
    </source>
</evidence>
<protein>
    <submittedName>
        <fullName evidence="3">BolA/IbaG family iron-sulfur metabolism protein</fullName>
    </submittedName>
</protein>